<evidence type="ECO:0000313" key="2">
    <source>
        <dbReference type="EMBL" id="MDO7874872.1"/>
    </source>
</evidence>
<name>A0ABT9BCX5_9BACT</name>
<dbReference type="Gene3D" id="1.20.120.450">
    <property type="entry name" value="dinb family like domain"/>
    <property type="match status" value="1"/>
</dbReference>
<dbReference type="Proteomes" id="UP001176429">
    <property type="component" value="Unassembled WGS sequence"/>
</dbReference>
<sequence length="186" mass="21007">MNHTAFLIALQTATQQLRATAQAEFEPLDLALLNHQPAPGSWSILECLEHLNRYSRYYNPQLSKALTQASSIADQPVGYSWLGRKSVNMMRPDNRKKHTTLKHMNPSGSRLGREVLNEFLAHQTALLDLLARAHAADLNRKAVPVEFFRLLKLRLGEALEFVVVHQQRHLQQALRVKAGLQVSLAC</sequence>
<protein>
    <submittedName>
        <fullName evidence="2">DinB family protein</fullName>
    </submittedName>
</protein>
<accession>A0ABT9BCX5</accession>
<reference evidence="2" key="1">
    <citation type="submission" date="2023-07" db="EMBL/GenBank/DDBJ databases">
        <authorList>
            <person name="Kim M.K."/>
        </authorList>
    </citation>
    <scope>NUCLEOTIDE SEQUENCE</scope>
    <source>
        <strain evidence="2">ASUV-10-1</strain>
    </source>
</reference>
<dbReference type="SUPFAM" id="SSF109854">
    <property type="entry name" value="DinB/YfiT-like putative metalloenzymes"/>
    <property type="match status" value="1"/>
</dbReference>
<dbReference type="RefSeq" id="WP_305006188.1">
    <property type="nucleotide sequence ID" value="NZ_JAUQSY010000005.1"/>
</dbReference>
<comment type="caution">
    <text evidence="2">The sequence shown here is derived from an EMBL/GenBank/DDBJ whole genome shotgun (WGS) entry which is preliminary data.</text>
</comment>
<proteinExistence type="predicted"/>
<feature type="domain" description="DinB-like" evidence="1">
    <location>
        <begin position="14"/>
        <end position="173"/>
    </location>
</feature>
<dbReference type="Pfam" id="PF12867">
    <property type="entry name" value="DinB_2"/>
    <property type="match status" value="1"/>
</dbReference>
<organism evidence="2 3">
    <name type="scientific">Hymenobacter aranciens</name>
    <dbReference type="NCBI Taxonomy" id="3063996"/>
    <lineage>
        <taxon>Bacteria</taxon>
        <taxon>Pseudomonadati</taxon>
        <taxon>Bacteroidota</taxon>
        <taxon>Cytophagia</taxon>
        <taxon>Cytophagales</taxon>
        <taxon>Hymenobacteraceae</taxon>
        <taxon>Hymenobacter</taxon>
    </lineage>
</organism>
<dbReference type="InterPro" id="IPR024775">
    <property type="entry name" value="DinB-like"/>
</dbReference>
<dbReference type="InterPro" id="IPR034660">
    <property type="entry name" value="DinB/YfiT-like"/>
</dbReference>
<keyword evidence="3" id="KW-1185">Reference proteome</keyword>
<gene>
    <name evidence="2" type="ORF">Q5H93_09030</name>
</gene>
<dbReference type="EMBL" id="JAUQSY010000005">
    <property type="protein sequence ID" value="MDO7874872.1"/>
    <property type="molecule type" value="Genomic_DNA"/>
</dbReference>
<evidence type="ECO:0000313" key="3">
    <source>
        <dbReference type="Proteomes" id="UP001176429"/>
    </source>
</evidence>
<evidence type="ECO:0000259" key="1">
    <source>
        <dbReference type="Pfam" id="PF12867"/>
    </source>
</evidence>